<dbReference type="InterPro" id="IPR036291">
    <property type="entry name" value="NAD(P)-bd_dom_sf"/>
</dbReference>
<comment type="function">
    <text evidence="7">Catalyzes the reversible oxidation of malate to oxaloacetate.</text>
</comment>
<evidence type="ECO:0000313" key="15">
    <source>
        <dbReference type="Proteomes" id="UP000565572"/>
    </source>
</evidence>
<dbReference type="InterPro" id="IPR015955">
    <property type="entry name" value="Lactate_DH/Glyco_Ohase_4_C"/>
</dbReference>
<comment type="similarity">
    <text evidence="1 7">Belongs to the LDH/MDH superfamily. MDH type 2 family.</text>
</comment>
<evidence type="ECO:0000256" key="3">
    <source>
        <dbReference type="ARBA" id="ARBA00020382"/>
    </source>
</evidence>
<dbReference type="RefSeq" id="WP_183336656.1">
    <property type="nucleotide sequence ID" value="NZ_JACHZG010000001.1"/>
</dbReference>
<feature type="binding site" evidence="7">
    <location>
        <begin position="133"/>
        <end position="135"/>
    </location>
    <ligand>
        <name>NAD(+)</name>
        <dbReference type="ChEBI" id="CHEBI:57540"/>
    </ligand>
</feature>
<comment type="catalytic activity">
    <reaction evidence="6 7 11">
        <text>(S)-malate + NAD(+) = oxaloacetate + NADH + H(+)</text>
        <dbReference type="Rhea" id="RHEA:21432"/>
        <dbReference type="ChEBI" id="CHEBI:15378"/>
        <dbReference type="ChEBI" id="CHEBI:15589"/>
        <dbReference type="ChEBI" id="CHEBI:16452"/>
        <dbReference type="ChEBI" id="CHEBI:57540"/>
        <dbReference type="ChEBI" id="CHEBI:57945"/>
        <dbReference type="EC" id="1.1.1.37"/>
    </reaction>
</comment>
<gene>
    <name evidence="7" type="primary">mdh</name>
    <name evidence="14" type="ORF">FHX39_000581</name>
</gene>
<dbReference type="NCBIfam" id="TIGR01759">
    <property type="entry name" value="MalateDH-SF1"/>
    <property type="match status" value="1"/>
</dbReference>
<dbReference type="AlphaFoldDB" id="A0A7W5JTV4"/>
<feature type="binding site" evidence="7 9">
    <location>
        <position position="96"/>
    </location>
    <ligand>
        <name>substrate</name>
    </ligand>
</feature>
<organism evidence="14 15">
    <name type="scientific">Microlunatus antarcticus</name>
    <dbReference type="NCBI Taxonomy" id="53388"/>
    <lineage>
        <taxon>Bacteria</taxon>
        <taxon>Bacillati</taxon>
        <taxon>Actinomycetota</taxon>
        <taxon>Actinomycetes</taxon>
        <taxon>Propionibacteriales</taxon>
        <taxon>Propionibacteriaceae</taxon>
        <taxon>Microlunatus</taxon>
    </lineage>
</organism>
<dbReference type="Proteomes" id="UP000565572">
    <property type="component" value="Unassembled WGS sequence"/>
</dbReference>
<dbReference type="PROSITE" id="PS00068">
    <property type="entry name" value="MDH"/>
    <property type="match status" value="1"/>
</dbReference>
<comment type="caution">
    <text evidence="14">The sequence shown here is derived from an EMBL/GenBank/DDBJ whole genome shotgun (WGS) entry which is preliminary data.</text>
</comment>
<dbReference type="EMBL" id="JACHZG010000001">
    <property type="protein sequence ID" value="MBB3325637.1"/>
    <property type="molecule type" value="Genomic_DNA"/>
</dbReference>
<feature type="binding site" evidence="7">
    <location>
        <begin position="15"/>
        <end position="21"/>
    </location>
    <ligand>
        <name>NAD(+)</name>
        <dbReference type="ChEBI" id="CHEBI:57540"/>
    </ligand>
</feature>
<evidence type="ECO:0000256" key="7">
    <source>
        <dbReference type="HAMAP-Rule" id="MF_01517"/>
    </source>
</evidence>
<evidence type="ECO:0000256" key="2">
    <source>
        <dbReference type="ARBA" id="ARBA00012995"/>
    </source>
</evidence>
<name>A0A7W5JTV4_9ACTN</name>
<dbReference type="InterPro" id="IPR001252">
    <property type="entry name" value="Malate_DH_AS"/>
</dbReference>
<feature type="binding site" evidence="7 9">
    <location>
        <position position="102"/>
    </location>
    <ligand>
        <name>substrate</name>
    </ligand>
</feature>
<feature type="domain" description="Lactate/malate dehydrogenase N-terminal" evidence="12">
    <location>
        <begin position="9"/>
        <end position="152"/>
    </location>
</feature>
<dbReference type="GO" id="GO:0030060">
    <property type="term" value="F:L-malate dehydrogenase (NAD+) activity"/>
    <property type="evidence" value="ECO:0007669"/>
    <property type="project" value="UniProtKB-UniRule"/>
</dbReference>
<dbReference type="Pfam" id="PF02866">
    <property type="entry name" value="Ldh_1_C"/>
    <property type="match status" value="1"/>
</dbReference>
<evidence type="ECO:0000259" key="13">
    <source>
        <dbReference type="Pfam" id="PF02866"/>
    </source>
</evidence>
<dbReference type="SUPFAM" id="SSF56327">
    <property type="entry name" value="LDH C-terminal domain-like"/>
    <property type="match status" value="1"/>
</dbReference>
<evidence type="ECO:0000256" key="4">
    <source>
        <dbReference type="ARBA" id="ARBA00023002"/>
    </source>
</evidence>
<evidence type="ECO:0000256" key="8">
    <source>
        <dbReference type="PIRSR" id="PIRSR000102-1"/>
    </source>
</evidence>
<dbReference type="SUPFAM" id="SSF51735">
    <property type="entry name" value="NAD(P)-binding Rossmann-fold domains"/>
    <property type="match status" value="1"/>
</dbReference>
<sequence length="333" mass="35182">MSTSVQQPVKIAVTGGAGQICYSLLFRIASGELLGPDQPVQLRLLEITPALKALEGVVMELDDCAYPLLESVVIGDDPNQVFDGVNLAFLVGARPRSKGMERGDLLEANGAIFKPQGRALNDHAADDVKVLITGNPANTNALIALSNAPDIPAERFNALTRLDHNRAAGQLAIKAGVPVADVSHVTIWGNHSATQYPDIFNARIRGEQASSVIDDTAWLENDFLPTVQKRGAAIIEARGASSAASAAKATIDHMHDWVLGTPEGDWVSMAVPSDGSYGVPEGIVSSFACTTTGGEYTILPDLEVSDYSRAKIDATVAELSEERDAVRSLGLVG</sequence>
<dbReference type="GO" id="GO:0006108">
    <property type="term" value="P:malate metabolic process"/>
    <property type="evidence" value="ECO:0007669"/>
    <property type="project" value="InterPro"/>
</dbReference>
<dbReference type="Gene3D" id="3.90.110.10">
    <property type="entry name" value="Lactate dehydrogenase/glycoside hydrolase, family 4, C-terminal"/>
    <property type="match status" value="1"/>
</dbReference>
<dbReference type="InterPro" id="IPR001236">
    <property type="entry name" value="Lactate/malate_DH_N"/>
</dbReference>
<keyword evidence="7 11" id="KW-0816">Tricarboxylic acid cycle</keyword>
<dbReference type="GO" id="GO:0006099">
    <property type="term" value="P:tricarboxylic acid cycle"/>
    <property type="evidence" value="ECO:0007669"/>
    <property type="project" value="UniProtKB-UniRule"/>
</dbReference>
<dbReference type="Pfam" id="PF00056">
    <property type="entry name" value="Ldh_1_N"/>
    <property type="match status" value="1"/>
</dbReference>
<dbReference type="PIRSF" id="PIRSF000102">
    <property type="entry name" value="Lac_mal_DH"/>
    <property type="match status" value="1"/>
</dbReference>
<feature type="binding site" evidence="7 10">
    <location>
        <position position="109"/>
    </location>
    <ligand>
        <name>NAD(+)</name>
        <dbReference type="ChEBI" id="CHEBI:57540"/>
    </ligand>
</feature>
<feature type="binding site" evidence="7 9">
    <location>
        <position position="135"/>
    </location>
    <ligand>
        <name>substrate</name>
    </ligand>
</feature>
<dbReference type="InterPro" id="IPR022383">
    <property type="entry name" value="Lactate/malate_DH_C"/>
</dbReference>
<evidence type="ECO:0000256" key="10">
    <source>
        <dbReference type="PIRSR" id="PIRSR000102-3"/>
    </source>
</evidence>
<evidence type="ECO:0000256" key="5">
    <source>
        <dbReference type="ARBA" id="ARBA00023027"/>
    </source>
</evidence>
<dbReference type="Gene3D" id="3.40.50.720">
    <property type="entry name" value="NAD(P)-binding Rossmann-like Domain"/>
    <property type="match status" value="1"/>
</dbReference>
<evidence type="ECO:0000259" key="12">
    <source>
        <dbReference type="Pfam" id="PF00056"/>
    </source>
</evidence>
<dbReference type="InterPro" id="IPR010945">
    <property type="entry name" value="Malate_DH_type2"/>
</dbReference>
<keyword evidence="4 7" id="KW-0560">Oxidoreductase</keyword>
<dbReference type="PANTHER" id="PTHR23382">
    <property type="entry name" value="MALATE DEHYDROGENASE"/>
    <property type="match status" value="1"/>
</dbReference>
<protein>
    <recommendedName>
        <fullName evidence="3 7">Malate dehydrogenase</fullName>
        <ecNumber evidence="2 7">1.1.1.37</ecNumber>
    </recommendedName>
</protein>
<reference evidence="14 15" key="1">
    <citation type="submission" date="2020-08" db="EMBL/GenBank/DDBJ databases">
        <title>Sequencing the genomes of 1000 actinobacteria strains.</title>
        <authorList>
            <person name="Klenk H.-P."/>
        </authorList>
    </citation>
    <scope>NUCLEOTIDE SEQUENCE [LARGE SCALE GENOMIC DNA]</scope>
    <source>
        <strain evidence="14 15">DSM 11053</strain>
    </source>
</reference>
<dbReference type="InterPro" id="IPR001557">
    <property type="entry name" value="L-lactate/malate_DH"/>
</dbReference>
<dbReference type="NCBIfam" id="NF003916">
    <property type="entry name" value="PRK05442.1"/>
    <property type="match status" value="1"/>
</dbReference>
<accession>A0A7W5JTV4</accession>
<keyword evidence="5 7" id="KW-0520">NAD</keyword>
<feature type="binding site" evidence="7 9">
    <location>
        <position position="166"/>
    </location>
    <ligand>
        <name>substrate</name>
    </ligand>
</feature>
<feature type="domain" description="Lactate/malate dehydrogenase C-terminal" evidence="13">
    <location>
        <begin position="160"/>
        <end position="325"/>
    </location>
</feature>
<dbReference type="CDD" id="cd01338">
    <property type="entry name" value="MDH_chloroplast-like"/>
    <property type="match status" value="1"/>
</dbReference>
<dbReference type="FunFam" id="3.90.110.10:FF:000002">
    <property type="entry name" value="Malate dehydrogenase"/>
    <property type="match status" value="1"/>
</dbReference>
<proteinExistence type="inferred from homology"/>
<feature type="binding site" evidence="7">
    <location>
        <position position="116"/>
    </location>
    <ligand>
        <name>NAD(+)</name>
        <dbReference type="ChEBI" id="CHEBI:57540"/>
    </ligand>
</feature>
<evidence type="ECO:0000256" key="9">
    <source>
        <dbReference type="PIRSR" id="PIRSR000102-2"/>
    </source>
</evidence>
<evidence type="ECO:0000313" key="14">
    <source>
        <dbReference type="EMBL" id="MBB3325637.1"/>
    </source>
</evidence>
<evidence type="ECO:0000256" key="6">
    <source>
        <dbReference type="ARBA" id="ARBA00048313"/>
    </source>
</evidence>
<dbReference type="HAMAP" id="MF_01517">
    <property type="entry name" value="Malate_dehydrog_2"/>
    <property type="match status" value="1"/>
</dbReference>
<evidence type="ECO:0000256" key="1">
    <source>
        <dbReference type="ARBA" id="ARBA00009613"/>
    </source>
</evidence>
<keyword evidence="15" id="KW-1185">Reference proteome</keyword>
<dbReference type="FunFam" id="3.40.50.720:FF:000010">
    <property type="entry name" value="Malate dehydrogenase"/>
    <property type="match status" value="1"/>
</dbReference>
<feature type="active site" description="Proton acceptor" evidence="7 8">
    <location>
        <position position="191"/>
    </location>
</feature>
<evidence type="ECO:0000256" key="11">
    <source>
        <dbReference type="RuleBase" id="RU000422"/>
    </source>
</evidence>
<dbReference type="EC" id="1.1.1.37" evidence="2 7"/>